<evidence type="ECO:0000256" key="1">
    <source>
        <dbReference type="SAM" id="MobiDB-lite"/>
    </source>
</evidence>
<protein>
    <submittedName>
        <fullName evidence="4">Uncharacterized protein</fullName>
    </submittedName>
</protein>
<gene>
    <name evidence="4" type="ORF">EJB05_14180</name>
</gene>
<dbReference type="AlphaFoldDB" id="A0A5J9VXQ6"/>
<sequence>MAPPHRPSMRSEEELVDRPTASRRVASRIAPENPTQPYQSIAMAPPRRPRSLPELMDDLIGEILLRVPPDEPAYLLRAALVCKPWRRILFDPVFLRRYRELHRTPPLLGFLRFENYRTEFVPTTTATPFSALEIPCGPWRTLDCRHGRVLLYSIYNWGQGLAFLLWDPVTGDQQSFRMPMWPDFFSAAVLCVADDCNHLDCHGGSFLLVIAASDLDEGVSWVSEYSSVTDAWSASTTVDFSASNKVGSGSYFDSRPSLCIGDAVYFVFNDVLAVLRYDLGKKRQSVIDTPDLYVFRTGIVMMAEDGGLGFASVKDYNLYLWSWKANTEGIAGWVQLRRFKLRKLIPLPKKYAKVIGLVEGTDTIVISTCDNTFTLNIKSRQVREVGHALGSGFVLSYKSFYAPGIH</sequence>
<feature type="domain" description="F-box protein AT5G49610-like beta-propeller" evidence="3">
    <location>
        <begin position="142"/>
        <end position="385"/>
    </location>
</feature>
<dbReference type="Proteomes" id="UP000324897">
    <property type="component" value="Chromosome 4"/>
</dbReference>
<feature type="domain" description="F-box" evidence="2">
    <location>
        <begin position="57"/>
        <end position="95"/>
    </location>
</feature>
<dbReference type="EMBL" id="RWGY01000007">
    <property type="protein sequence ID" value="TVU40708.1"/>
    <property type="molecule type" value="Genomic_DNA"/>
</dbReference>
<feature type="region of interest" description="Disordered" evidence="1">
    <location>
        <begin position="1"/>
        <end position="49"/>
    </location>
</feature>
<dbReference type="PANTHER" id="PTHR32133">
    <property type="entry name" value="OS07G0120400 PROTEIN"/>
    <property type="match status" value="1"/>
</dbReference>
<dbReference type="Gramene" id="TVU40708">
    <property type="protein sequence ID" value="TVU40708"/>
    <property type="gene ID" value="EJB05_14180"/>
</dbReference>
<dbReference type="InterPro" id="IPR036047">
    <property type="entry name" value="F-box-like_dom_sf"/>
</dbReference>
<keyword evidence="5" id="KW-1185">Reference proteome</keyword>
<dbReference type="InterPro" id="IPR056594">
    <property type="entry name" value="AT5G49610-like_b-prop"/>
</dbReference>
<reference evidence="4 5" key="1">
    <citation type="journal article" date="2019" name="Sci. Rep.">
        <title>A high-quality genome of Eragrostis curvula grass provides insights into Poaceae evolution and supports new strategies to enhance forage quality.</title>
        <authorList>
            <person name="Carballo J."/>
            <person name="Santos B.A.C.M."/>
            <person name="Zappacosta D."/>
            <person name="Garbus I."/>
            <person name="Selva J.P."/>
            <person name="Gallo C.A."/>
            <person name="Diaz A."/>
            <person name="Albertini E."/>
            <person name="Caccamo M."/>
            <person name="Echenique V."/>
        </authorList>
    </citation>
    <scope>NUCLEOTIDE SEQUENCE [LARGE SCALE GENOMIC DNA]</scope>
    <source>
        <strain evidence="5">cv. Victoria</strain>
        <tissue evidence="4">Leaf</tissue>
    </source>
</reference>
<dbReference type="Pfam" id="PF00646">
    <property type="entry name" value="F-box"/>
    <property type="match status" value="1"/>
</dbReference>
<evidence type="ECO:0000313" key="4">
    <source>
        <dbReference type="EMBL" id="TVU40708.1"/>
    </source>
</evidence>
<dbReference type="InterPro" id="IPR001810">
    <property type="entry name" value="F-box_dom"/>
</dbReference>
<name>A0A5J9VXQ6_9POAL</name>
<dbReference type="SUPFAM" id="SSF81383">
    <property type="entry name" value="F-box domain"/>
    <property type="match status" value="1"/>
</dbReference>
<evidence type="ECO:0000313" key="5">
    <source>
        <dbReference type="Proteomes" id="UP000324897"/>
    </source>
</evidence>
<dbReference type="PANTHER" id="PTHR32133:SF327">
    <property type="entry name" value="F-BOX DOMAIN-CONTAINING PROTEIN"/>
    <property type="match status" value="1"/>
</dbReference>
<dbReference type="Pfam" id="PF23635">
    <property type="entry name" value="Beta-prop_AT5G49610-like"/>
    <property type="match status" value="1"/>
</dbReference>
<evidence type="ECO:0000259" key="3">
    <source>
        <dbReference type="Pfam" id="PF23635"/>
    </source>
</evidence>
<proteinExistence type="predicted"/>
<evidence type="ECO:0000259" key="2">
    <source>
        <dbReference type="Pfam" id="PF00646"/>
    </source>
</evidence>
<dbReference type="Gene3D" id="1.20.1280.50">
    <property type="match status" value="1"/>
</dbReference>
<feature type="non-terminal residue" evidence="4">
    <location>
        <position position="1"/>
    </location>
</feature>
<dbReference type="OrthoDB" id="690324at2759"/>
<organism evidence="4 5">
    <name type="scientific">Eragrostis curvula</name>
    <name type="common">weeping love grass</name>
    <dbReference type="NCBI Taxonomy" id="38414"/>
    <lineage>
        <taxon>Eukaryota</taxon>
        <taxon>Viridiplantae</taxon>
        <taxon>Streptophyta</taxon>
        <taxon>Embryophyta</taxon>
        <taxon>Tracheophyta</taxon>
        <taxon>Spermatophyta</taxon>
        <taxon>Magnoliopsida</taxon>
        <taxon>Liliopsida</taxon>
        <taxon>Poales</taxon>
        <taxon>Poaceae</taxon>
        <taxon>PACMAD clade</taxon>
        <taxon>Chloridoideae</taxon>
        <taxon>Eragrostideae</taxon>
        <taxon>Eragrostidinae</taxon>
        <taxon>Eragrostis</taxon>
    </lineage>
</organism>
<accession>A0A5J9VXQ6</accession>
<comment type="caution">
    <text evidence="4">The sequence shown here is derived from an EMBL/GenBank/DDBJ whole genome shotgun (WGS) entry which is preliminary data.</text>
</comment>